<feature type="transmembrane region" description="Helical" evidence="5">
    <location>
        <begin position="418"/>
        <end position="437"/>
    </location>
</feature>
<evidence type="ECO:0000313" key="8">
    <source>
        <dbReference type="Proteomes" id="UP000245430"/>
    </source>
</evidence>
<organism evidence="7 8">
    <name type="scientific">Xanthomarina spongicola</name>
    <dbReference type="NCBI Taxonomy" id="570520"/>
    <lineage>
        <taxon>Bacteria</taxon>
        <taxon>Pseudomonadati</taxon>
        <taxon>Bacteroidota</taxon>
        <taxon>Flavobacteriia</taxon>
        <taxon>Flavobacteriales</taxon>
        <taxon>Flavobacteriaceae</taxon>
        <taxon>Xanthomarina</taxon>
    </lineage>
</organism>
<sequence length="469" mass="54620">MKIKYNLKNIVSWLVFIGIFFLPFNSYMGISFLGEFGQDSCTIFFLLAAMVLAFRAILKGKIEVPYSNPLFHLILLLIIWVVISTIINSISIAGYYFKQTSGISRTIRQYIVLIFSSIVFLITYYNAFIQFTAKELFFKIRKILYYSFVIVLIYAFLEILILKLNMLWLSPVVELFNYFPFVDVYIDDRNFRISSVTFETPALATYLFFISGWMFSYVITEKGLKKYVPGLLTIVLTLFSGSRAGFLIIFIQAIAFGYFLLKSKKYQILFVRIVKYSLLLFAVIFIFKGRTVTTYIYEKATSFEIEDDTHAISNKSRFGIQYALYQVFLQNPVFGVGLGQQTFVSKDFYPDWATEDNWEFRLKYLNEDVKSFPPGYNIYLRIMAELGIIGLVIFLFLLFAILYVAYKMSRNKDEGTSLIAIVVFVSILGVFFNWLKMDTFRTFNFWINLALLLAITKNRIKFNLNAEKS</sequence>
<feature type="transmembrane region" description="Helical" evidence="5">
    <location>
        <begin position="143"/>
        <end position="162"/>
    </location>
</feature>
<dbReference type="Pfam" id="PF04932">
    <property type="entry name" value="Wzy_C"/>
    <property type="match status" value="1"/>
</dbReference>
<evidence type="ECO:0000259" key="6">
    <source>
        <dbReference type="Pfam" id="PF04932"/>
    </source>
</evidence>
<dbReference type="GO" id="GO:0016874">
    <property type="term" value="F:ligase activity"/>
    <property type="evidence" value="ECO:0007669"/>
    <property type="project" value="UniProtKB-KW"/>
</dbReference>
<evidence type="ECO:0000256" key="1">
    <source>
        <dbReference type="ARBA" id="ARBA00004141"/>
    </source>
</evidence>
<feature type="transmembrane region" description="Helical" evidence="5">
    <location>
        <begin position="70"/>
        <end position="97"/>
    </location>
</feature>
<keyword evidence="4 5" id="KW-0472">Membrane</keyword>
<dbReference type="InterPro" id="IPR007016">
    <property type="entry name" value="O-antigen_ligase-rel_domated"/>
</dbReference>
<dbReference type="GO" id="GO:0016020">
    <property type="term" value="C:membrane"/>
    <property type="evidence" value="ECO:0007669"/>
    <property type="project" value="UniProtKB-SubCell"/>
</dbReference>
<dbReference type="PANTHER" id="PTHR37422">
    <property type="entry name" value="TEICHURONIC ACID BIOSYNTHESIS PROTEIN TUAE"/>
    <property type="match status" value="1"/>
</dbReference>
<accession>A0A316DRI5</accession>
<evidence type="ECO:0000313" key="7">
    <source>
        <dbReference type="EMBL" id="PWK20585.1"/>
    </source>
</evidence>
<evidence type="ECO:0000256" key="5">
    <source>
        <dbReference type="SAM" id="Phobius"/>
    </source>
</evidence>
<dbReference type="EMBL" id="QGGP01000001">
    <property type="protein sequence ID" value="PWK20585.1"/>
    <property type="molecule type" value="Genomic_DNA"/>
</dbReference>
<reference evidence="7 8" key="1">
    <citation type="submission" date="2018-05" db="EMBL/GenBank/DDBJ databases">
        <title>Genomic Encyclopedia of Archaeal and Bacterial Type Strains, Phase II (KMG-II): from individual species to whole genera.</title>
        <authorList>
            <person name="Goeker M."/>
        </authorList>
    </citation>
    <scope>NUCLEOTIDE SEQUENCE [LARGE SCALE GENOMIC DNA]</scope>
    <source>
        <strain evidence="7 8">DSM 22637</strain>
    </source>
</reference>
<dbReference type="PANTHER" id="PTHR37422:SF13">
    <property type="entry name" value="LIPOPOLYSACCHARIDE BIOSYNTHESIS PROTEIN PA4999-RELATED"/>
    <property type="match status" value="1"/>
</dbReference>
<proteinExistence type="predicted"/>
<evidence type="ECO:0000256" key="3">
    <source>
        <dbReference type="ARBA" id="ARBA00022989"/>
    </source>
</evidence>
<comment type="caution">
    <text evidence="7">The sequence shown here is derived from an EMBL/GenBank/DDBJ whole genome shotgun (WGS) entry which is preliminary data.</text>
</comment>
<feature type="transmembrane region" description="Helical" evidence="5">
    <location>
        <begin position="268"/>
        <end position="287"/>
    </location>
</feature>
<feature type="transmembrane region" description="Helical" evidence="5">
    <location>
        <begin position="231"/>
        <end position="261"/>
    </location>
</feature>
<feature type="transmembrane region" description="Helical" evidence="5">
    <location>
        <begin position="109"/>
        <end position="131"/>
    </location>
</feature>
<name>A0A316DRI5_9FLAO</name>
<feature type="transmembrane region" description="Helical" evidence="5">
    <location>
        <begin position="198"/>
        <end position="219"/>
    </location>
</feature>
<protein>
    <submittedName>
        <fullName evidence="7">O-antigen ligase</fullName>
    </submittedName>
</protein>
<keyword evidence="3 5" id="KW-1133">Transmembrane helix</keyword>
<dbReference type="OrthoDB" id="1421645at2"/>
<keyword evidence="7" id="KW-0436">Ligase</keyword>
<keyword evidence="2 5" id="KW-0812">Transmembrane</keyword>
<dbReference type="AlphaFoldDB" id="A0A316DRI5"/>
<dbReference type="RefSeq" id="WP_109680852.1">
    <property type="nucleotide sequence ID" value="NZ_QGGP01000001.1"/>
</dbReference>
<feature type="transmembrane region" description="Helical" evidence="5">
    <location>
        <begin position="42"/>
        <end position="58"/>
    </location>
</feature>
<evidence type="ECO:0000256" key="2">
    <source>
        <dbReference type="ARBA" id="ARBA00022692"/>
    </source>
</evidence>
<dbReference type="Proteomes" id="UP000245430">
    <property type="component" value="Unassembled WGS sequence"/>
</dbReference>
<gene>
    <name evidence="7" type="ORF">LX78_00287</name>
</gene>
<keyword evidence="8" id="KW-1185">Reference proteome</keyword>
<feature type="transmembrane region" description="Helical" evidence="5">
    <location>
        <begin position="378"/>
        <end position="406"/>
    </location>
</feature>
<feature type="domain" description="O-antigen ligase-related" evidence="6">
    <location>
        <begin position="231"/>
        <end position="395"/>
    </location>
</feature>
<feature type="transmembrane region" description="Helical" evidence="5">
    <location>
        <begin position="12"/>
        <end position="30"/>
    </location>
</feature>
<dbReference type="InterPro" id="IPR051533">
    <property type="entry name" value="WaaL-like"/>
</dbReference>
<evidence type="ECO:0000256" key="4">
    <source>
        <dbReference type="ARBA" id="ARBA00023136"/>
    </source>
</evidence>
<comment type="subcellular location">
    <subcellularLocation>
        <location evidence="1">Membrane</location>
        <topology evidence="1">Multi-pass membrane protein</topology>
    </subcellularLocation>
</comment>